<reference evidence="1 2" key="1">
    <citation type="submission" date="2020-08" db="EMBL/GenBank/DDBJ databases">
        <title>Genomic Encyclopedia of Type Strains, Phase IV (KMG-V): Genome sequencing to study the core and pangenomes of soil and plant-associated prokaryotes.</title>
        <authorList>
            <person name="Whitman W."/>
        </authorList>
    </citation>
    <scope>NUCLEOTIDE SEQUENCE [LARGE SCALE GENOMIC DNA]</scope>
    <source>
        <strain evidence="1 2">M8UP14</strain>
    </source>
</reference>
<dbReference type="Gene3D" id="3.40.50.300">
    <property type="entry name" value="P-loop containing nucleotide triphosphate hydrolases"/>
    <property type="match status" value="1"/>
</dbReference>
<sequence length="191" mass="20766">MKLIFVYGMPASGKLTVAKELAAVTGYKLFHNHLVVDLLLPVFEFGSEEFVRLREEMWMLVFAEACRSGVPGMIFTFAPERTVTEGFIGSVVELVARMGGEIEFVQLVCPTVELRARMDEASRRAYGKLTSLEMFDKLLAEGAFEASGMPEARVTVDTGTCSPREASESIAKALVLPDGPATRGAGAHARS</sequence>
<protein>
    <recommendedName>
        <fullName evidence="3">Shikimate kinase</fullName>
    </recommendedName>
</protein>
<gene>
    <name evidence="1" type="ORF">HDF16_001770</name>
</gene>
<evidence type="ECO:0008006" key="3">
    <source>
        <dbReference type="Google" id="ProtNLM"/>
    </source>
</evidence>
<keyword evidence="2" id="KW-1185">Reference proteome</keyword>
<name>A0A7W7ZBX9_9BACT</name>
<evidence type="ECO:0000313" key="1">
    <source>
        <dbReference type="EMBL" id="MBB5057085.1"/>
    </source>
</evidence>
<dbReference type="Proteomes" id="UP000540989">
    <property type="component" value="Unassembled WGS sequence"/>
</dbReference>
<dbReference type="SUPFAM" id="SSF52540">
    <property type="entry name" value="P-loop containing nucleoside triphosphate hydrolases"/>
    <property type="match status" value="1"/>
</dbReference>
<proteinExistence type="predicted"/>
<dbReference type="EMBL" id="JACHIP010000002">
    <property type="protein sequence ID" value="MBB5057085.1"/>
    <property type="molecule type" value="Genomic_DNA"/>
</dbReference>
<accession>A0A7W7ZBX9</accession>
<dbReference type="InterPro" id="IPR027417">
    <property type="entry name" value="P-loop_NTPase"/>
</dbReference>
<dbReference type="RefSeq" id="WP_184215567.1">
    <property type="nucleotide sequence ID" value="NZ_JACHIP010000002.1"/>
</dbReference>
<evidence type="ECO:0000313" key="2">
    <source>
        <dbReference type="Proteomes" id="UP000540989"/>
    </source>
</evidence>
<dbReference type="AlphaFoldDB" id="A0A7W7ZBX9"/>
<comment type="caution">
    <text evidence="1">The sequence shown here is derived from an EMBL/GenBank/DDBJ whole genome shotgun (WGS) entry which is preliminary data.</text>
</comment>
<organism evidence="1 2">
    <name type="scientific">Granulicella aggregans</name>
    <dbReference type="NCBI Taxonomy" id="474949"/>
    <lineage>
        <taxon>Bacteria</taxon>
        <taxon>Pseudomonadati</taxon>
        <taxon>Acidobacteriota</taxon>
        <taxon>Terriglobia</taxon>
        <taxon>Terriglobales</taxon>
        <taxon>Acidobacteriaceae</taxon>
        <taxon>Granulicella</taxon>
    </lineage>
</organism>